<dbReference type="PANTHER" id="PTHR33392">
    <property type="entry name" value="POLYISOPRENYL-TEICHOIC ACID--PEPTIDOGLYCAN TEICHOIC ACID TRANSFERASE TAGU"/>
    <property type="match status" value="1"/>
</dbReference>
<keyword evidence="2" id="KW-1133">Transmembrane helix</keyword>
<dbReference type="STRING" id="1227363.D271_04970"/>
<keyword evidence="2" id="KW-0472">Membrane</keyword>
<dbReference type="Proteomes" id="UP000011912">
    <property type="component" value="Unassembled WGS sequence"/>
</dbReference>
<evidence type="ECO:0000256" key="1">
    <source>
        <dbReference type="ARBA" id="ARBA00006068"/>
    </source>
</evidence>
<feature type="domain" description="Cell envelope-related transcriptional attenuator" evidence="3">
    <location>
        <begin position="97"/>
        <end position="243"/>
    </location>
</feature>
<dbReference type="EMBL" id="ANAG01000014">
    <property type="protein sequence ID" value="EKW98863.1"/>
    <property type="molecule type" value="Genomic_DNA"/>
</dbReference>
<dbReference type="Gene3D" id="3.40.630.190">
    <property type="entry name" value="LCP protein"/>
    <property type="match status" value="1"/>
</dbReference>
<comment type="caution">
    <text evidence="4">The sequence shown here is derived from an EMBL/GenBank/DDBJ whole genome shotgun (WGS) entry which is preliminary data.</text>
</comment>
<reference evidence="4 5" key="1">
    <citation type="journal article" date="2013" name="Genome Announc.">
        <title>Genome Sequence of Lactobacillus saerimneri 30a (Formerly Lactobacillus sp. Strain 30a), a Reference Lactic Acid Bacterium Strain Producing Biogenic Amines.</title>
        <authorList>
            <person name="Romano A."/>
            <person name="Trip H."/>
            <person name="Campbell-Sills H."/>
            <person name="Bouchez O."/>
            <person name="Sherman D."/>
            <person name="Lolkema J.S."/>
            <person name="Lucas P.M."/>
        </authorList>
    </citation>
    <scope>NUCLEOTIDE SEQUENCE [LARGE SCALE GENOMIC DNA]</scope>
    <source>
        <strain evidence="4 5">30a</strain>
    </source>
</reference>
<sequence>MDPEKRQHHHHHQHHHRRHHRYKIIMRVIWSLIGLLVLVALFFAGIAWRNVRNATSTMYSPSGIKTGLDKKLKSERPINVLLLGTDTGALGRSYKGRTDTIMMMTVNPKREKTTIVSLPRDMQVNLPDFVDESPSKINAAYTYGGVKETIKTVNKYFQVPIDGYLLVNMGGLEKSIDQIGGVDVTSPLTFDYEGYHFTKGTTYHMNGKKALAFSRMRYDDPEGDYGRQKRQRLIIMALLKETASYKAVLNQDFLNSIANEAQTDFSLKDMTKLALNYRDAAKTVKSDHAQGHGQSVDGVAFEVVPSEERQRVSNEIRTALGLKTVNLTEND</sequence>
<dbReference type="InterPro" id="IPR050922">
    <property type="entry name" value="LytR/CpsA/Psr_CW_biosynth"/>
</dbReference>
<dbReference type="PATRIC" id="fig|1227363.6.peg.971"/>
<dbReference type="AlphaFoldDB" id="M5J477"/>
<dbReference type="NCBIfam" id="TIGR00350">
    <property type="entry name" value="lytR_cpsA_psr"/>
    <property type="match status" value="1"/>
</dbReference>
<dbReference type="Pfam" id="PF03816">
    <property type="entry name" value="LytR_cpsA_psr"/>
    <property type="match status" value="1"/>
</dbReference>
<evidence type="ECO:0000313" key="5">
    <source>
        <dbReference type="Proteomes" id="UP000011912"/>
    </source>
</evidence>
<dbReference type="InterPro" id="IPR004474">
    <property type="entry name" value="LytR_CpsA_psr"/>
</dbReference>
<evidence type="ECO:0000313" key="4">
    <source>
        <dbReference type="EMBL" id="EKW98863.1"/>
    </source>
</evidence>
<keyword evidence="5" id="KW-1185">Reference proteome</keyword>
<organism evidence="4 5">
    <name type="scientific">Ligilactobacillus saerimneri 30a</name>
    <dbReference type="NCBI Taxonomy" id="1227363"/>
    <lineage>
        <taxon>Bacteria</taxon>
        <taxon>Bacillati</taxon>
        <taxon>Bacillota</taxon>
        <taxon>Bacilli</taxon>
        <taxon>Lactobacillales</taxon>
        <taxon>Lactobacillaceae</taxon>
        <taxon>Ligilactobacillus</taxon>
    </lineage>
</organism>
<dbReference type="RefSeq" id="WP_009553899.1">
    <property type="nucleotide sequence ID" value="NZ_ANAG01000014.1"/>
</dbReference>
<dbReference type="PANTHER" id="PTHR33392:SF6">
    <property type="entry name" value="POLYISOPRENYL-TEICHOIC ACID--PEPTIDOGLYCAN TEICHOIC ACID TRANSFERASE TAGU"/>
    <property type="match status" value="1"/>
</dbReference>
<keyword evidence="2" id="KW-0812">Transmembrane</keyword>
<proteinExistence type="inferred from homology"/>
<evidence type="ECO:0000259" key="3">
    <source>
        <dbReference type="Pfam" id="PF03816"/>
    </source>
</evidence>
<accession>M5J477</accession>
<feature type="transmembrane region" description="Helical" evidence="2">
    <location>
        <begin position="24"/>
        <end position="48"/>
    </location>
</feature>
<evidence type="ECO:0000256" key="2">
    <source>
        <dbReference type="SAM" id="Phobius"/>
    </source>
</evidence>
<comment type="similarity">
    <text evidence="1">Belongs to the LytR/CpsA/Psr (LCP) family.</text>
</comment>
<gene>
    <name evidence="4" type="ORF">D271_04970</name>
</gene>
<protein>
    <recommendedName>
        <fullName evidence="3">Cell envelope-related transcriptional attenuator domain-containing protein</fullName>
    </recommendedName>
</protein>
<name>M5J477_9LACO</name>